<feature type="binding site" evidence="9">
    <location>
        <position position="61"/>
    </location>
    <ligand>
        <name>urate</name>
        <dbReference type="ChEBI" id="CHEBI:17775"/>
    </ligand>
</feature>
<dbReference type="PANTHER" id="PTHR42874:SF1">
    <property type="entry name" value="URICASE"/>
    <property type="match status" value="1"/>
</dbReference>
<protein>
    <recommendedName>
        <fullName evidence="7 10">Uricase</fullName>
        <ecNumber evidence="7 10">1.7.3.3</ecNumber>
    </recommendedName>
    <alternativeName>
        <fullName evidence="7">Urate oxidase</fullName>
    </alternativeName>
</protein>
<evidence type="ECO:0000256" key="6">
    <source>
        <dbReference type="ARBA" id="ARBA00023140"/>
    </source>
</evidence>
<dbReference type="GO" id="GO:0006145">
    <property type="term" value="P:purine nucleobase catabolic process"/>
    <property type="evidence" value="ECO:0000318"/>
    <property type="project" value="GO_Central"/>
</dbReference>
<proteinExistence type="inferred from homology"/>
<evidence type="ECO:0000256" key="8">
    <source>
        <dbReference type="PIRSR" id="PIRSR000241-1"/>
    </source>
</evidence>
<dbReference type="GO" id="GO:0005777">
    <property type="term" value="C:peroxisome"/>
    <property type="evidence" value="ECO:0000318"/>
    <property type="project" value="GO_Central"/>
</dbReference>
<dbReference type="SMR" id="U5D1M4"/>
<dbReference type="InterPro" id="IPR019842">
    <property type="entry name" value="Uricase_CS"/>
</dbReference>
<dbReference type="GO" id="GO:0007031">
    <property type="term" value="P:peroxisome organization"/>
    <property type="evidence" value="ECO:0007669"/>
    <property type="project" value="EnsemblPlants"/>
</dbReference>
<dbReference type="EC" id="1.7.3.3" evidence="7 10"/>
<name>U5D1M4_AMBTC</name>
<evidence type="ECO:0000313" key="12">
    <source>
        <dbReference type="Proteomes" id="UP000017836"/>
    </source>
</evidence>
<feature type="binding site" evidence="9">
    <location>
        <position position="230"/>
    </location>
    <ligand>
        <name>5-hydroxyisourate</name>
        <dbReference type="ChEBI" id="CHEBI:18072"/>
    </ligand>
</feature>
<feature type="binding site" evidence="9">
    <location>
        <position position="257"/>
    </location>
    <ligand>
        <name>O2</name>
        <dbReference type="ChEBI" id="CHEBI:15379"/>
    </ligand>
</feature>
<accession>U5D1M4</accession>
<dbReference type="UniPathway" id="UPA00394">
    <property type="reaction ID" value="UER00650"/>
</dbReference>
<dbReference type="eggNOG" id="KOG1599">
    <property type="taxonomic scope" value="Eukaryota"/>
</dbReference>
<feature type="binding site" evidence="9">
    <location>
        <position position="257"/>
    </location>
    <ligand>
        <name>5-hydroxyisourate</name>
        <dbReference type="ChEBI" id="CHEBI:18072"/>
    </ligand>
</feature>
<evidence type="ECO:0000256" key="10">
    <source>
        <dbReference type="RuleBase" id="RU004455"/>
    </source>
</evidence>
<dbReference type="SUPFAM" id="SSF55620">
    <property type="entry name" value="Tetrahydrobiopterin biosynthesis enzymes-like"/>
    <property type="match status" value="2"/>
</dbReference>
<reference evidence="12" key="1">
    <citation type="journal article" date="2013" name="Science">
        <title>The Amborella genome and the evolution of flowering plants.</title>
        <authorList>
            <consortium name="Amborella Genome Project"/>
        </authorList>
    </citation>
    <scope>NUCLEOTIDE SEQUENCE [LARGE SCALE GENOMIC DNA]</scope>
</reference>
<evidence type="ECO:0000256" key="3">
    <source>
        <dbReference type="ARBA" id="ARBA00009760"/>
    </source>
</evidence>
<dbReference type="FunFam" id="3.10.270.10:FF:000001">
    <property type="entry name" value="Uricase"/>
    <property type="match status" value="1"/>
</dbReference>
<evidence type="ECO:0000256" key="5">
    <source>
        <dbReference type="ARBA" id="ARBA00023002"/>
    </source>
</evidence>
<feature type="binding site" evidence="9">
    <location>
        <position position="62"/>
    </location>
    <ligand>
        <name>urate</name>
        <dbReference type="ChEBI" id="CHEBI:17775"/>
    </ligand>
</feature>
<dbReference type="Pfam" id="PF01014">
    <property type="entry name" value="Uricase"/>
    <property type="match status" value="2"/>
</dbReference>
<dbReference type="PRINTS" id="PR00093">
    <property type="entry name" value="URICASE"/>
</dbReference>
<feature type="binding site" evidence="9">
    <location>
        <position position="180"/>
    </location>
    <ligand>
        <name>5-hydroxyisourate</name>
        <dbReference type="ChEBI" id="CHEBI:18072"/>
    </ligand>
</feature>
<feature type="binding site" evidence="9">
    <location>
        <position position="180"/>
    </location>
    <ligand>
        <name>urate</name>
        <dbReference type="ChEBI" id="CHEBI:17775"/>
    </ligand>
</feature>
<organism evidence="11 12">
    <name type="scientific">Amborella trichopoda</name>
    <dbReference type="NCBI Taxonomy" id="13333"/>
    <lineage>
        <taxon>Eukaryota</taxon>
        <taxon>Viridiplantae</taxon>
        <taxon>Streptophyta</taxon>
        <taxon>Embryophyta</taxon>
        <taxon>Tracheophyta</taxon>
        <taxon>Spermatophyta</taxon>
        <taxon>Magnoliopsida</taxon>
        <taxon>Amborellales</taxon>
        <taxon>Amborellaceae</taxon>
        <taxon>Amborella</taxon>
    </lineage>
</organism>
<comment type="similarity">
    <text evidence="3 7 10">Belongs to the uricase family.</text>
</comment>
<dbReference type="HOGENOM" id="CLU_048151_1_0_1"/>
<dbReference type="OMA" id="ATMYKMS"/>
<comment type="function">
    <text evidence="7 10">Catalyzes the oxidation of uric acid to 5-hydroxyisourate, which is further processed to form (S)-allantoin.</text>
</comment>
<comment type="pathway">
    <text evidence="2 7">Purine metabolism; urate degradation; (S)-allantoin from urate: step 1/3.</text>
</comment>
<dbReference type="PROSITE" id="PS00366">
    <property type="entry name" value="URICASE"/>
    <property type="match status" value="1"/>
</dbReference>
<dbReference type="GO" id="GO:0004846">
    <property type="term" value="F:urate oxidase activity"/>
    <property type="evidence" value="ECO:0000318"/>
    <property type="project" value="GO_Central"/>
</dbReference>
<sequence>MEDREGLKLEQRHGKARVRVSRVWRRPGGEQFIVEWNVSVNLYSDCPQAYFKGDNSDIVATDSMKNTVYVKAKECQQILSVEDFAIILGNHFTATYPQVTRAIIKIVEKPWERFLVDGEHHKHGFKLGSERHTTEVDVERGGALLVTSGVEGLSVLKTTNSGFEGFIRDEYTLLKDTNERILATEVSALWRYSSVPLRPFTFSERYLAVKKALLETFFGPPNEGVYSPSVQTTLYLMARAILQRFPDVEWVHLKMPNLHFLPVNLGGLVKFNDDVYIPTDEPHGTIEACLSRKHAIPLPSKL</sequence>
<feature type="binding site" evidence="9">
    <location>
        <position position="231"/>
    </location>
    <ligand>
        <name>5-hydroxyisourate</name>
        <dbReference type="ChEBI" id="CHEBI:18072"/>
    </ligand>
</feature>
<feature type="binding site" evidence="9">
    <location>
        <position position="257"/>
    </location>
    <ligand>
        <name>urate</name>
        <dbReference type="ChEBI" id="CHEBI:17775"/>
    </ligand>
</feature>
<evidence type="ECO:0000256" key="4">
    <source>
        <dbReference type="ARBA" id="ARBA00022631"/>
    </source>
</evidence>
<dbReference type="EMBL" id="KI392485">
    <property type="protein sequence ID" value="ERN16125.1"/>
    <property type="molecule type" value="Genomic_DNA"/>
</dbReference>
<dbReference type="PANTHER" id="PTHR42874">
    <property type="entry name" value="URICASE"/>
    <property type="match status" value="1"/>
</dbReference>
<feature type="binding site" evidence="9">
    <location>
        <position position="230"/>
    </location>
    <ligand>
        <name>urate</name>
        <dbReference type="ChEBI" id="CHEBI:17775"/>
    </ligand>
</feature>
<keyword evidence="6 7" id="KW-0576">Peroxisome</keyword>
<dbReference type="PIRSF" id="PIRSF000241">
    <property type="entry name" value="Urate_oxidase"/>
    <property type="match status" value="1"/>
</dbReference>
<feature type="binding site" evidence="9">
    <location>
        <position position="61"/>
    </location>
    <ligand>
        <name>O2</name>
        <dbReference type="ChEBI" id="CHEBI:15379"/>
    </ligand>
</feature>
<dbReference type="GO" id="GO:0019628">
    <property type="term" value="P:urate catabolic process"/>
    <property type="evidence" value="ECO:0000318"/>
    <property type="project" value="GO_Central"/>
</dbReference>
<evidence type="ECO:0000256" key="1">
    <source>
        <dbReference type="ARBA" id="ARBA00004275"/>
    </source>
</evidence>
<feature type="binding site" evidence="9">
    <location>
        <position position="61"/>
    </location>
    <ligand>
        <name>5-hydroxyisourate</name>
        <dbReference type="ChEBI" id="CHEBI:18072"/>
    </ligand>
</feature>
<comment type="subcellular location">
    <subcellularLocation>
        <location evidence="1 7">Peroxisome</location>
    </subcellularLocation>
</comment>
<dbReference type="Gene3D" id="3.10.270.10">
    <property type="entry name" value="Urate Oxidase"/>
    <property type="match status" value="1"/>
</dbReference>
<dbReference type="InterPro" id="IPR002042">
    <property type="entry name" value="Uricase"/>
</dbReference>
<dbReference type="NCBIfam" id="TIGR03383">
    <property type="entry name" value="urate_oxi"/>
    <property type="match status" value="1"/>
</dbReference>
<dbReference type="CDD" id="cd00445">
    <property type="entry name" value="Uricase"/>
    <property type="match status" value="1"/>
</dbReference>
<dbReference type="Proteomes" id="UP000017836">
    <property type="component" value="Unassembled WGS sequence"/>
</dbReference>
<dbReference type="KEGG" id="atr:18444423"/>
<dbReference type="AlphaFoldDB" id="U5D1M4"/>
<feature type="binding site" evidence="9">
    <location>
        <position position="62"/>
    </location>
    <ligand>
        <name>5-hydroxyisourate</name>
        <dbReference type="ChEBI" id="CHEBI:18072"/>
    </ligand>
</feature>
<comment type="catalytic activity">
    <reaction evidence="7 10">
        <text>urate + O2 + H2O = 5-hydroxyisourate + H2O2</text>
        <dbReference type="Rhea" id="RHEA:21368"/>
        <dbReference type="ChEBI" id="CHEBI:15377"/>
        <dbReference type="ChEBI" id="CHEBI:15379"/>
        <dbReference type="ChEBI" id="CHEBI:16240"/>
        <dbReference type="ChEBI" id="CHEBI:17775"/>
        <dbReference type="ChEBI" id="CHEBI:18072"/>
        <dbReference type="EC" id="1.7.3.3"/>
    </reaction>
</comment>
<keyword evidence="12" id="KW-1185">Reference proteome</keyword>
<gene>
    <name evidence="11" type="ORF">AMTR_s00030p00202080</name>
</gene>
<evidence type="ECO:0000313" key="11">
    <source>
        <dbReference type="EMBL" id="ERN16125.1"/>
    </source>
</evidence>
<keyword evidence="4 7" id="KW-0659">Purine metabolism</keyword>
<keyword evidence="5 7" id="KW-0560">Oxidoreductase</keyword>
<feature type="active site" description="Charge relay system" evidence="8">
    <location>
        <position position="61"/>
    </location>
</feature>
<evidence type="ECO:0000256" key="7">
    <source>
        <dbReference type="PIRNR" id="PIRNR000241"/>
    </source>
</evidence>
<feature type="active site" description="Charge relay system" evidence="8">
    <location>
        <position position="259"/>
    </location>
</feature>
<feature type="binding site" evidence="9">
    <location>
        <position position="163"/>
    </location>
    <ligand>
        <name>urate</name>
        <dbReference type="ChEBI" id="CHEBI:17775"/>
    </ligand>
</feature>
<dbReference type="STRING" id="13333.U5D1M4"/>
<dbReference type="Gramene" id="ERN16125">
    <property type="protein sequence ID" value="ERN16125"/>
    <property type="gene ID" value="AMTR_s00030p00202080"/>
</dbReference>
<evidence type="ECO:0000256" key="9">
    <source>
        <dbReference type="PIRSR" id="PIRSR000241-2"/>
    </source>
</evidence>
<feature type="binding site" evidence="9">
    <location>
        <position position="231"/>
    </location>
    <ligand>
        <name>urate</name>
        <dbReference type="ChEBI" id="CHEBI:17775"/>
    </ligand>
</feature>
<evidence type="ECO:0000256" key="2">
    <source>
        <dbReference type="ARBA" id="ARBA00004831"/>
    </source>
</evidence>
<feature type="active site" description="Charge relay system" evidence="8">
    <location>
        <position position="15"/>
    </location>
</feature>
<dbReference type="OrthoDB" id="9992118at2759"/>
<feature type="binding site" evidence="9">
    <location>
        <position position="163"/>
    </location>
    <ligand>
        <name>5-hydroxyisourate</name>
        <dbReference type="ChEBI" id="CHEBI:18072"/>
    </ligand>
</feature>